<protein>
    <submittedName>
        <fullName evidence="3">Uncharacterized protein</fullName>
    </submittedName>
</protein>
<evidence type="ECO:0000313" key="2">
    <source>
        <dbReference type="Proteomes" id="UP000050741"/>
    </source>
</evidence>
<organism evidence="2 3">
    <name type="scientific">Globodera pallida</name>
    <name type="common">Potato cyst nematode worm</name>
    <name type="synonym">Heterodera pallida</name>
    <dbReference type="NCBI Taxonomy" id="36090"/>
    <lineage>
        <taxon>Eukaryota</taxon>
        <taxon>Metazoa</taxon>
        <taxon>Ecdysozoa</taxon>
        <taxon>Nematoda</taxon>
        <taxon>Chromadorea</taxon>
        <taxon>Rhabditida</taxon>
        <taxon>Tylenchina</taxon>
        <taxon>Tylenchomorpha</taxon>
        <taxon>Tylenchoidea</taxon>
        <taxon>Heteroderidae</taxon>
        <taxon>Heteroderinae</taxon>
        <taxon>Globodera</taxon>
    </lineage>
</organism>
<reference evidence="2" key="1">
    <citation type="submission" date="2013-12" db="EMBL/GenBank/DDBJ databases">
        <authorList>
            <person name="Aslett M."/>
        </authorList>
    </citation>
    <scope>NUCLEOTIDE SEQUENCE [LARGE SCALE GENOMIC DNA]</scope>
    <source>
        <strain evidence="2">Lindley</strain>
    </source>
</reference>
<proteinExistence type="predicted"/>
<feature type="region of interest" description="Disordered" evidence="1">
    <location>
        <begin position="37"/>
        <end position="59"/>
    </location>
</feature>
<reference evidence="3" key="3">
    <citation type="submission" date="2016-06" db="UniProtKB">
        <authorList>
            <consortium name="WormBaseParasite"/>
        </authorList>
    </citation>
    <scope>IDENTIFICATION</scope>
</reference>
<name>A0A183CEH9_GLOPA</name>
<evidence type="ECO:0000256" key="1">
    <source>
        <dbReference type="SAM" id="MobiDB-lite"/>
    </source>
</evidence>
<sequence length="180" mass="19913">MHSFLWTCARANAGEQLCRISQTLLRLRTAAIKAERAAKSQLKSGPDGTPVQPTAKDQRTGLATATEAAVQECKRTLADVLAPPGRRHQGERAAKALRTNAAPPAPIASDAKNKEQNIAPPTQLQHQPHQQRPELEIVDGPPSGCRHREQTRLIPSYWKCRLDSNLDRLRARLQQQLKSN</sequence>
<dbReference type="Proteomes" id="UP000050741">
    <property type="component" value="Unassembled WGS sequence"/>
</dbReference>
<feature type="region of interest" description="Disordered" evidence="1">
    <location>
        <begin position="82"/>
        <end position="148"/>
    </location>
</feature>
<keyword evidence="2" id="KW-1185">Reference proteome</keyword>
<dbReference type="WBParaSite" id="GPLIN_001128300">
    <property type="protein sequence ID" value="GPLIN_001128300"/>
    <property type="gene ID" value="GPLIN_001128300"/>
</dbReference>
<evidence type="ECO:0000313" key="3">
    <source>
        <dbReference type="WBParaSite" id="GPLIN_001128300"/>
    </source>
</evidence>
<dbReference type="AlphaFoldDB" id="A0A183CEH9"/>
<reference evidence="2" key="2">
    <citation type="submission" date="2014-05" db="EMBL/GenBank/DDBJ databases">
        <title>The genome and life-stage specific transcriptomes of Globodera pallida elucidate key aspects of plant parasitism by a cyst nematode.</title>
        <authorList>
            <person name="Cotton J.A."/>
            <person name="Lilley C.J."/>
            <person name="Jones L.M."/>
            <person name="Kikuchi T."/>
            <person name="Reid A.J."/>
            <person name="Thorpe P."/>
            <person name="Tsai I.J."/>
            <person name="Beasley H."/>
            <person name="Blok V."/>
            <person name="Cock P.J.A."/>
            <person name="Van den Akker S.E."/>
            <person name="Holroyd N."/>
            <person name="Hunt M."/>
            <person name="Mantelin S."/>
            <person name="Naghra H."/>
            <person name="Pain A."/>
            <person name="Palomares-Rius J.E."/>
            <person name="Zarowiecki M."/>
            <person name="Berriman M."/>
            <person name="Jones J.T."/>
            <person name="Urwin P.E."/>
        </authorList>
    </citation>
    <scope>NUCLEOTIDE SEQUENCE [LARGE SCALE GENOMIC DNA]</scope>
    <source>
        <strain evidence="2">Lindley</strain>
    </source>
</reference>
<accession>A0A183CEH9</accession>